<evidence type="ECO:0000256" key="1">
    <source>
        <dbReference type="ARBA" id="ARBA00022741"/>
    </source>
</evidence>
<dbReference type="SUPFAM" id="SSF52540">
    <property type="entry name" value="P-loop containing nucleoside triphosphate hydrolases"/>
    <property type="match status" value="1"/>
</dbReference>
<evidence type="ECO:0000259" key="3">
    <source>
        <dbReference type="PROSITE" id="PS50162"/>
    </source>
</evidence>
<feature type="domain" description="KaiC" evidence="4">
    <location>
        <begin position="5"/>
        <end position="241"/>
    </location>
</feature>
<dbReference type="GO" id="GO:0006281">
    <property type="term" value="P:DNA repair"/>
    <property type="evidence" value="ECO:0007669"/>
    <property type="project" value="InterPro"/>
</dbReference>
<sequence>MSQTNNFTFGIEELDNLLNNIEQGNVILIAGNPGAGKTTFASKIAYENMKKYNSKTIYISFIEGKNEFFRNMKSLGLDFNEFENKGLFNFLEEITFTNKEMIPDLLNQFIDIIDKINAKILIIDSITSLIQLSHSIIHLREILHNFLYRISKTKGITSILIEEIPYGSEKIGIGIEEFLVDTIILLKAINLKGKIVRVAEIRKARRSNISLTTIPFIIKYDKAISLLYPKKFNRVAKHKIIKIVLDNNDFYIDTGSQNLIIVHPKINPFSLASLIILGTLIGTPSLLENIRRKLS</sequence>
<dbReference type="HOGENOM" id="CLU_023669_2_1_2"/>
<dbReference type="OrthoDB" id="27015at2157"/>
<dbReference type="EMBL" id="CP003378">
    <property type="protein sequence ID" value="AFZ69950.1"/>
    <property type="molecule type" value="Genomic_DNA"/>
</dbReference>
<dbReference type="GO" id="GO:0003677">
    <property type="term" value="F:DNA binding"/>
    <property type="evidence" value="ECO:0007669"/>
    <property type="project" value="InterPro"/>
</dbReference>
<dbReference type="InParanoid" id="L0AA79"/>
<dbReference type="Gene3D" id="3.40.50.300">
    <property type="entry name" value="P-loop containing nucleotide triphosphate hydrolases"/>
    <property type="match status" value="1"/>
</dbReference>
<dbReference type="GeneID" id="14211424"/>
<evidence type="ECO:0000313" key="6">
    <source>
        <dbReference type="Proteomes" id="UP000010469"/>
    </source>
</evidence>
<dbReference type="PRINTS" id="PR01874">
    <property type="entry name" value="DNAREPAIRADA"/>
</dbReference>
<dbReference type="PANTHER" id="PTHR43637:SF1">
    <property type="entry name" value="UPF0273 PROTEIN TM_0370"/>
    <property type="match status" value="1"/>
</dbReference>
<keyword evidence="2" id="KW-0067">ATP-binding</keyword>
<keyword evidence="1" id="KW-0547">Nucleotide-binding</keyword>
<dbReference type="PROSITE" id="PS51146">
    <property type="entry name" value="KAIC"/>
    <property type="match status" value="1"/>
</dbReference>
<reference evidence="6" key="1">
    <citation type="submission" date="2012-03" db="EMBL/GenBank/DDBJ databases">
        <title>Complete genome of Caldisphaera lagunensis DSM 15908.</title>
        <authorList>
            <person name="Lucas S."/>
            <person name="Copeland A."/>
            <person name="Lapidus A."/>
            <person name="Glavina del Rio T."/>
            <person name="Dalin E."/>
            <person name="Tice H."/>
            <person name="Bruce D."/>
            <person name="Goodwin L."/>
            <person name="Pitluck S."/>
            <person name="Peters L."/>
            <person name="Mikhailova N."/>
            <person name="Teshima H."/>
            <person name="Kyrpides N."/>
            <person name="Mavromatis K."/>
            <person name="Ivanova N."/>
            <person name="Brettin T."/>
            <person name="Detter J.C."/>
            <person name="Han C."/>
            <person name="Larimer F."/>
            <person name="Land M."/>
            <person name="Hauser L."/>
            <person name="Markowitz V."/>
            <person name="Cheng J.-F."/>
            <person name="Hugenholtz P."/>
            <person name="Woyke T."/>
            <person name="Wu D."/>
            <person name="Spring S."/>
            <person name="Schroeder M."/>
            <person name="Brambilla E."/>
            <person name="Klenk H.-P."/>
            <person name="Eisen J.A."/>
        </authorList>
    </citation>
    <scope>NUCLEOTIDE SEQUENCE [LARGE SCALE GENOMIC DNA]</scope>
    <source>
        <strain evidence="6">DSM 15908 / JCM 11604 / IC-154</strain>
    </source>
</reference>
<keyword evidence="6" id="KW-1185">Reference proteome</keyword>
<feature type="domain" description="RecA family profile 1" evidence="3">
    <location>
        <begin position="3"/>
        <end position="164"/>
    </location>
</feature>
<accession>L0AA79</accession>
<dbReference type="SMART" id="SM00382">
    <property type="entry name" value="AAA"/>
    <property type="match status" value="1"/>
</dbReference>
<dbReference type="InterPro" id="IPR020588">
    <property type="entry name" value="RecA_ATP-bd"/>
</dbReference>
<dbReference type="InterPro" id="IPR027417">
    <property type="entry name" value="P-loop_NTPase"/>
</dbReference>
<dbReference type="InterPro" id="IPR010624">
    <property type="entry name" value="KaiC_dom"/>
</dbReference>
<dbReference type="RefSeq" id="WP_015231848.1">
    <property type="nucleotide sequence ID" value="NC_019791.1"/>
</dbReference>
<name>L0AA79_CALLD</name>
<dbReference type="Proteomes" id="UP000010469">
    <property type="component" value="Chromosome"/>
</dbReference>
<evidence type="ECO:0000259" key="4">
    <source>
        <dbReference type="PROSITE" id="PS51146"/>
    </source>
</evidence>
<dbReference type="Pfam" id="PF06745">
    <property type="entry name" value="ATPase"/>
    <property type="match status" value="1"/>
</dbReference>
<gene>
    <name evidence="5" type="ordered locus">Calag_0164</name>
</gene>
<dbReference type="AlphaFoldDB" id="L0AA79"/>
<organism evidence="5 6">
    <name type="scientific">Caldisphaera lagunensis (strain DSM 15908 / JCM 11604 / ANMR 0165 / IC-154)</name>
    <dbReference type="NCBI Taxonomy" id="1056495"/>
    <lineage>
        <taxon>Archaea</taxon>
        <taxon>Thermoproteota</taxon>
        <taxon>Thermoprotei</taxon>
        <taxon>Acidilobales</taxon>
        <taxon>Caldisphaeraceae</taxon>
        <taxon>Caldisphaera</taxon>
    </lineage>
</organism>
<dbReference type="InterPro" id="IPR014774">
    <property type="entry name" value="KaiC-like_dom"/>
</dbReference>
<dbReference type="KEGG" id="clg:Calag_0164"/>
<dbReference type="GO" id="GO:0140664">
    <property type="term" value="F:ATP-dependent DNA damage sensor activity"/>
    <property type="evidence" value="ECO:0007669"/>
    <property type="project" value="InterPro"/>
</dbReference>
<dbReference type="PANTHER" id="PTHR43637">
    <property type="entry name" value="UPF0273 PROTEIN TM_0370"/>
    <property type="match status" value="1"/>
</dbReference>
<dbReference type="PROSITE" id="PS50162">
    <property type="entry name" value="RECA_2"/>
    <property type="match status" value="1"/>
</dbReference>
<proteinExistence type="predicted"/>
<evidence type="ECO:0000256" key="2">
    <source>
        <dbReference type="ARBA" id="ARBA00022840"/>
    </source>
</evidence>
<dbReference type="eggNOG" id="arCOG01174">
    <property type="taxonomic scope" value="Archaea"/>
</dbReference>
<evidence type="ECO:0000313" key="5">
    <source>
        <dbReference type="EMBL" id="AFZ69950.1"/>
    </source>
</evidence>
<dbReference type="GO" id="GO:0005524">
    <property type="term" value="F:ATP binding"/>
    <property type="evidence" value="ECO:0007669"/>
    <property type="project" value="UniProtKB-KW"/>
</dbReference>
<dbReference type="InterPro" id="IPR003593">
    <property type="entry name" value="AAA+_ATPase"/>
</dbReference>
<protein>
    <submittedName>
        <fullName evidence="5">RecA-superfamily ATPase possibly involved in signal transduction</fullName>
    </submittedName>
</protein>